<comment type="caution">
    <text evidence="1">The sequence shown here is derived from an EMBL/GenBank/DDBJ whole genome shotgun (WGS) entry which is preliminary data.</text>
</comment>
<keyword evidence="2" id="KW-1185">Reference proteome</keyword>
<evidence type="ECO:0000313" key="2">
    <source>
        <dbReference type="Proteomes" id="UP000198406"/>
    </source>
</evidence>
<organism evidence="1 2">
    <name type="scientific">Fistulifera solaris</name>
    <name type="common">Oleaginous diatom</name>
    <dbReference type="NCBI Taxonomy" id="1519565"/>
    <lineage>
        <taxon>Eukaryota</taxon>
        <taxon>Sar</taxon>
        <taxon>Stramenopiles</taxon>
        <taxon>Ochrophyta</taxon>
        <taxon>Bacillariophyta</taxon>
        <taxon>Bacillariophyceae</taxon>
        <taxon>Bacillariophycidae</taxon>
        <taxon>Naviculales</taxon>
        <taxon>Naviculaceae</taxon>
        <taxon>Fistulifera</taxon>
    </lineage>
</organism>
<sequence length="261" mass="29260">MAEYPSLAEVEQAMASNRYRHSQNFRGAGFLFLQQQLLSEEMNDIEKDLLRRILKDHRVDPLNDTGLTGPPPVKKPKTLKTIDSNMSDETILQYAKQVPSSMSLLASLLKVVDDDGGNVTAKAFLKTCALAVRPGMVPPMMDAKEMVLAALQFLSETTTWIRPVQEQVDLEKRSYTKVGDWKLADILPQVAELESVFYEGGADLIWMPRTRFVPPMQNPVEEDLLLLKGNPPAGYSAKKVVRKKKVTSSISEEQRIEEADP</sequence>
<dbReference type="InParanoid" id="A0A1Z5JE88"/>
<dbReference type="EMBL" id="BDSP01000050">
    <property type="protein sequence ID" value="GAX12256.1"/>
    <property type="molecule type" value="Genomic_DNA"/>
</dbReference>
<accession>A0A1Z5JE88</accession>
<name>A0A1Z5JE88_FISSO</name>
<gene>
    <name evidence="1" type="ORF">FisN_1Hh187</name>
</gene>
<proteinExistence type="predicted"/>
<dbReference type="OrthoDB" id="49277at2759"/>
<dbReference type="AlphaFoldDB" id="A0A1Z5JE88"/>
<protein>
    <submittedName>
        <fullName evidence="1">Uncharacterized protein</fullName>
    </submittedName>
</protein>
<evidence type="ECO:0000313" key="1">
    <source>
        <dbReference type="EMBL" id="GAX12256.1"/>
    </source>
</evidence>
<reference evidence="1 2" key="1">
    <citation type="journal article" date="2015" name="Plant Cell">
        <title>Oil accumulation by the oleaginous diatom Fistulifera solaris as revealed by the genome and transcriptome.</title>
        <authorList>
            <person name="Tanaka T."/>
            <person name="Maeda Y."/>
            <person name="Veluchamy A."/>
            <person name="Tanaka M."/>
            <person name="Abida H."/>
            <person name="Marechal E."/>
            <person name="Bowler C."/>
            <person name="Muto M."/>
            <person name="Sunaga Y."/>
            <person name="Tanaka M."/>
            <person name="Yoshino T."/>
            <person name="Taniguchi T."/>
            <person name="Fukuda Y."/>
            <person name="Nemoto M."/>
            <person name="Matsumoto M."/>
            <person name="Wong P.S."/>
            <person name="Aburatani S."/>
            <person name="Fujibuchi W."/>
        </authorList>
    </citation>
    <scope>NUCLEOTIDE SEQUENCE [LARGE SCALE GENOMIC DNA]</scope>
    <source>
        <strain evidence="1 2">JPCC DA0580</strain>
    </source>
</reference>
<dbReference type="Proteomes" id="UP000198406">
    <property type="component" value="Unassembled WGS sequence"/>
</dbReference>